<keyword evidence="1" id="KW-0812">Transmembrane</keyword>
<name>A0A365YNP2_9MICC</name>
<comment type="caution">
    <text evidence="2">The sequence shown here is derived from an EMBL/GenBank/DDBJ whole genome shotgun (WGS) entry which is preliminary data.</text>
</comment>
<feature type="transmembrane region" description="Helical" evidence="1">
    <location>
        <begin position="12"/>
        <end position="34"/>
    </location>
</feature>
<reference evidence="2 3" key="1">
    <citation type="submission" date="2018-01" db="EMBL/GenBank/DDBJ databases">
        <title>Glutamicibacter soli strain NHPC-3 Whole genome sequence and assembly.</title>
        <authorList>
            <person name="Choudhury P."/>
            <person name="Gupta D."/>
            <person name="Sengupta K."/>
            <person name="Jawed A."/>
            <person name="Sultana N."/>
            <person name="Saha P."/>
        </authorList>
    </citation>
    <scope>NUCLEOTIDE SEQUENCE [LARGE SCALE GENOMIC DNA]</scope>
    <source>
        <strain evidence="2 3">NHPC-3</strain>
    </source>
</reference>
<dbReference type="RefSeq" id="WP_113606517.1">
    <property type="nucleotide sequence ID" value="NZ_CM125969.1"/>
</dbReference>
<feature type="transmembrane region" description="Helical" evidence="1">
    <location>
        <begin position="168"/>
        <end position="188"/>
    </location>
</feature>
<gene>
    <name evidence="2" type="ORF">C1H84_03385</name>
</gene>
<dbReference type="Pfam" id="PF09997">
    <property type="entry name" value="DUF2238"/>
    <property type="match status" value="1"/>
</dbReference>
<sequence>MIENFLRRLHGPAAVGADVLRCLAALGVVVAAVVYGPTDAAILAFALPGCVAPRFLGMRPIADAAIVVILQAAAWSNVLDLYVRIAWWDLAVHFLGNGSIAVMLYLALTHAKVLPDPRSPAFSPRMGVTLVTALGLSAGALWEMIEWIGRELASNEIYIAYEDTLSDMAVGGLGSVVGGALLACCPLLHPEATRA</sequence>
<evidence type="ECO:0008006" key="4">
    <source>
        <dbReference type="Google" id="ProtNLM"/>
    </source>
</evidence>
<keyword evidence="3" id="KW-1185">Reference proteome</keyword>
<proteinExistence type="predicted"/>
<dbReference type="InterPro" id="IPR014509">
    <property type="entry name" value="YjdF-like"/>
</dbReference>
<feature type="transmembrane region" description="Helical" evidence="1">
    <location>
        <begin position="85"/>
        <end position="108"/>
    </location>
</feature>
<organism evidence="2 3">
    <name type="scientific">Glutamicibacter soli</name>
    <dbReference type="NCBI Taxonomy" id="453836"/>
    <lineage>
        <taxon>Bacteria</taxon>
        <taxon>Bacillati</taxon>
        <taxon>Actinomycetota</taxon>
        <taxon>Actinomycetes</taxon>
        <taxon>Micrococcales</taxon>
        <taxon>Micrococcaceae</taxon>
        <taxon>Glutamicibacter</taxon>
    </lineage>
</organism>
<keyword evidence="1" id="KW-0472">Membrane</keyword>
<evidence type="ECO:0000313" key="3">
    <source>
        <dbReference type="Proteomes" id="UP000252167"/>
    </source>
</evidence>
<feature type="transmembrane region" description="Helical" evidence="1">
    <location>
        <begin position="61"/>
        <end position="79"/>
    </location>
</feature>
<dbReference type="EMBL" id="POAF01000001">
    <property type="protein sequence ID" value="RBM04326.1"/>
    <property type="molecule type" value="Genomic_DNA"/>
</dbReference>
<keyword evidence="1" id="KW-1133">Transmembrane helix</keyword>
<evidence type="ECO:0000313" key="2">
    <source>
        <dbReference type="EMBL" id="RBM04326.1"/>
    </source>
</evidence>
<evidence type="ECO:0000256" key="1">
    <source>
        <dbReference type="SAM" id="Phobius"/>
    </source>
</evidence>
<accession>A0A365YNP2</accession>
<dbReference type="AlphaFoldDB" id="A0A365YNP2"/>
<dbReference type="Proteomes" id="UP000252167">
    <property type="component" value="Unassembled WGS sequence"/>
</dbReference>
<protein>
    <recommendedName>
        <fullName evidence="4">DUF2238 domain-containing protein</fullName>
    </recommendedName>
</protein>